<evidence type="ECO:0000313" key="2">
    <source>
        <dbReference type="EMBL" id="KDQ81273.1"/>
    </source>
</evidence>
<organism evidence="2 3">
    <name type="scientific">Zootermopsis nevadensis</name>
    <name type="common">Dampwood termite</name>
    <dbReference type="NCBI Taxonomy" id="136037"/>
    <lineage>
        <taxon>Eukaryota</taxon>
        <taxon>Metazoa</taxon>
        <taxon>Ecdysozoa</taxon>
        <taxon>Arthropoda</taxon>
        <taxon>Hexapoda</taxon>
        <taxon>Insecta</taxon>
        <taxon>Pterygota</taxon>
        <taxon>Neoptera</taxon>
        <taxon>Polyneoptera</taxon>
        <taxon>Dictyoptera</taxon>
        <taxon>Blattodea</taxon>
        <taxon>Blattoidea</taxon>
        <taxon>Termitoidae</taxon>
        <taxon>Termopsidae</taxon>
        <taxon>Zootermopsis</taxon>
    </lineage>
</organism>
<proteinExistence type="predicted"/>
<dbReference type="InterPro" id="IPR036728">
    <property type="entry name" value="PBP_GOBP_sf"/>
</dbReference>
<name>A0A067QH29_ZOONE</name>
<dbReference type="AlphaFoldDB" id="A0A067QH29"/>
<evidence type="ECO:0000313" key="3">
    <source>
        <dbReference type="Proteomes" id="UP000027135"/>
    </source>
</evidence>
<dbReference type="InParanoid" id="A0A067QH29"/>
<reference evidence="2 3" key="1">
    <citation type="journal article" date="2014" name="Nat. Commun.">
        <title>Molecular traces of alternative social organization in a termite genome.</title>
        <authorList>
            <person name="Terrapon N."/>
            <person name="Li C."/>
            <person name="Robertson H.M."/>
            <person name="Ji L."/>
            <person name="Meng X."/>
            <person name="Booth W."/>
            <person name="Chen Z."/>
            <person name="Childers C.P."/>
            <person name="Glastad K.M."/>
            <person name="Gokhale K."/>
            <person name="Gowin J."/>
            <person name="Gronenberg W."/>
            <person name="Hermansen R.A."/>
            <person name="Hu H."/>
            <person name="Hunt B.G."/>
            <person name="Huylmans A.K."/>
            <person name="Khalil S.M."/>
            <person name="Mitchell R.D."/>
            <person name="Munoz-Torres M.C."/>
            <person name="Mustard J.A."/>
            <person name="Pan H."/>
            <person name="Reese J.T."/>
            <person name="Scharf M.E."/>
            <person name="Sun F."/>
            <person name="Vogel H."/>
            <person name="Xiao J."/>
            <person name="Yang W."/>
            <person name="Yang Z."/>
            <person name="Yang Z."/>
            <person name="Zhou J."/>
            <person name="Zhu J."/>
            <person name="Brent C.S."/>
            <person name="Elsik C.G."/>
            <person name="Goodisman M.A."/>
            <person name="Liberles D.A."/>
            <person name="Roe R.M."/>
            <person name="Vargo E.L."/>
            <person name="Vilcinskas A."/>
            <person name="Wang J."/>
            <person name="Bornberg-Bauer E."/>
            <person name="Korb J."/>
            <person name="Zhang G."/>
            <person name="Liebig J."/>
        </authorList>
    </citation>
    <scope>NUCLEOTIDE SEQUENCE [LARGE SCALE GENOMIC DNA]</scope>
    <source>
        <tissue evidence="2">Whole organism</tissue>
    </source>
</reference>
<dbReference type="Proteomes" id="UP000027135">
    <property type="component" value="Unassembled WGS sequence"/>
</dbReference>
<evidence type="ECO:0000256" key="1">
    <source>
        <dbReference type="SAM" id="SignalP"/>
    </source>
</evidence>
<feature type="signal peptide" evidence="1">
    <location>
        <begin position="1"/>
        <end position="19"/>
    </location>
</feature>
<keyword evidence="1" id="KW-0732">Signal</keyword>
<accession>A0A067QH29</accession>
<gene>
    <name evidence="2" type="ORF">L798_07710</name>
</gene>
<feature type="chain" id="PRO_5001644045" evidence="1">
    <location>
        <begin position="20"/>
        <end position="132"/>
    </location>
</feature>
<sequence>MRYRPCFICLLAIVNSILGESTQSFKDAVTPIAQECMSKVEATDDDFQNVLHRNRLETRTAKVTYYMLYRGVEACSDLPPLILFLPCLRFGIYPQNSNTFVPASFLISSEALGQSSSQNLSRTFNLLNISRD</sequence>
<protein>
    <submittedName>
        <fullName evidence="2">Uncharacterized protein</fullName>
    </submittedName>
</protein>
<dbReference type="GO" id="GO:0005549">
    <property type="term" value="F:odorant binding"/>
    <property type="evidence" value="ECO:0007669"/>
    <property type="project" value="InterPro"/>
</dbReference>
<dbReference type="EMBL" id="KK853775">
    <property type="protein sequence ID" value="KDQ81273.1"/>
    <property type="molecule type" value="Genomic_DNA"/>
</dbReference>
<keyword evidence="3" id="KW-1185">Reference proteome</keyword>
<dbReference type="Gene3D" id="1.10.238.20">
    <property type="entry name" value="Pheromone/general odorant binding protein domain"/>
    <property type="match status" value="1"/>
</dbReference>